<dbReference type="STRING" id="629741.GCWU000324_01578"/>
<protein>
    <submittedName>
        <fullName evidence="6">Pirin family protein</fullName>
    </submittedName>
</protein>
<dbReference type="CDD" id="cd02909">
    <property type="entry name" value="cupin_pirin_N"/>
    <property type="match status" value="1"/>
</dbReference>
<dbReference type="HOGENOM" id="CLU_045717_5_1_4"/>
<evidence type="ECO:0000259" key="5">
    <source>
        <dbReference type="Pfam" id="PF05726"/>
    </source>
</evidence>
<feature type="binding site" evidence="2">
    <location>
        <position position="111"/>
    </location>
    <ligand>
        <name>Fe cation</name>
        <dbReference type="ChEBI" id="CHEBI:24875"/>
    </ligand>
</feature>
<dbReference type="Proteomes" id="UP000003009">
    <property type="component" value="Unassembled WGS sequence"/>
</dbReference>
<evidence type="ECO:0000256" key="2">
    <source>
        <dbReference type="PIRSR" id="PIRSR006232-1"/>
    </source>
</evidence>
<dbReference type="Pfam" id="PF02678">
    <property type="entry name" value="Pirin"/>
    <property type="match status" value="1"/>
</dbReference>
<evidence type="ECO:0000313" key="7">
    <source>
        <dbReference type="Proteomes" id="UP000003009"/>
    </source>
</evidence>
<name>C4GKS2_9NEIS</name>
<feature type="binding site" evidence="2">
    <location>
        <position position="113"/>
    </location>
    <ligand>
        <name>Fe cation</name>
        <dbReference type="ChEBI" id="CHEBI:24875"/>
    </ligand>
</feature>
<keyword evidence="2" id="KW-0408">Iron</keyword>
<dbReference type="AlphaFoldDB" id="C4GKS2"/>
<dbReference type="PIRSF" id="PIRSF006232">
    <property type="entry name" value="Pirin"/>
    <property type="match status" value="1"/>
</dbReference>
<gene>
    <name evidence="6" type="ORF">GCWU000324_01578</name>
</gene>
<dbReference type="InterPro" id="IPR053186">
    <property type="entry name" value="QDO-related"/>
</dbReference>
<dbReference type="InterPro" id="IPR014710">
    <property type="entry name" value="RmlC-like_jellyroll"/>
</dbReference>
<keyword evidence="7" id="KW-1185">Reference proteome</keyword>
<dbReference type="PANTHER" id="PTHR43594">
    <property type="entry name" value="QUERCETIN 2,3-DIOXYGENASE"/>
    <property type="match status" value="1"/>
</dbReference>
<dbReference type="SUPFAM" id="SSF51182">
    <property type="entry name" value="RmlC-like cupins"/>
    <property type="match status" value="1"/>
</dbReference>
<comment type="cofactor">
    <cofactor evidence="2">
        <name>Fe cation</name>
        <dbReference type="ChEBI" id="CHEBI:24875"/>
    </cofactor>
    <text evidence="2">Binds 1 Fe cation per subunit.</text>
</comment>
<reference evidence="6" key="1">
    <citation type="submission" date="2009-04" db="EMBL/GenBank/DDBJ databases">
        <authorList>
            <person name="Weinstock G."/>
            <person name="Sodergren E."/>
            <person name="Clifton S."/>
            <person name="Fulton L."/>
            <person name="Fulton B."/>
            <person name="Courtney L."/>
            <person name="Fronick C."/>
            <person name="Harrison M."/>
            <person name="Strong C."/>
            <person name="Farmer C."/>
            <person name="Delahaunty K."/>
            <person name="Markovic C."/>
            <person name="Hall O."/>
            <person name="Minx P."/>
            <person name="Tomlinson C."/>
            <person name="Mitreva M."/>
            <person name="Nelson J."/>
            <person name="Hou S."/>
            <person name="Wollam A."/>
            <person name="Pepin K.H."/>
            <person name="Johnson M."/>
            <person name="Bhonagiri V."/>
            <person name="Nash W.E."/>
            <person name="Warren W."/>
            <person name="Chinwalla A."/>
            <person name="Mardis E.R."/>
            <person name="Wilson R.K."/>
        </authorList>
    </citation>
    <scope>NUCLEOTIDE SEQUENCE [LARGE SCALE GENOMIC DNA]</scope>
    <source>
        <strain evidence="6">ATCC 51147</strain>
    </source>
</reference>
<accession>C4GKS2</accession>
<feature type="domain" description="Pirin C-terminal" evidence="5">
    <location>
        <begin position="187"/>
        <end position="289"/>
    </location>
</feature>
<evidence type="ECO:0000256" key="1">
    <source>
        <dbReference type="ARBA" id="ARBA00008416"/>
    </source>
</evidence>
<evidence type="ECO:0000256" key="3">
    <source>
        <dbReference type="RuleBase" id="RU003457"/>
    </source>
</evidence>
<comment type="caution">
    <text evidence="6">The sequence shown here is derived from an EMBL/GenBank/DDBJ whole genome shotgun (WGS) entry which is preliminary data.</text>
</comment>
<dbReference type="Pfam" id="PF05726">
    <property type="entry name" value="Pirin_C"/>
    <property type="match status" value="1"/>
</dbReference>
<dbReference type="EMBL" id="ACJW02000003">
    <property type="protein sequence ID" value="EEP67331.1"/>
    <property type="molecule type" value="Genomic_DNA"/>
</dbReference>
<dbReference type="Gene3D" id="2.60.120.10">
    <property type="entry name" value="Jelly Rolls"/>
    <property type="match status" value="2"/>
</dbReference>
<sequence length="293" mass="31532">MKGHIMRTLISLTSAPARHWVGNGFHVSPVFSHMGEKRQTSPFLMFDYAMPQEFAPNFAAPRGVGEHPHRGFETVTIAYHGEVAHRDGSGAAGVIQAGDVQWMTAGAGTVHEEFHSEAFSRAGGLFEMAQIWVNLPRAHKNAPPRYQHLRSENIPVVNVDGGAIRLIAGSLNGINGAANTFTELNIWDVRVHAGASLTLDLPANHNLAVLVRQGDVLFNDTHRASAAQLAIFEREAGAIRIGNTGDAAAELILLSGVPIDEPIAAYGPFVMNTPDEIRESIELFRAGKLGALA</sequence>
<dbReference type="PANTHER" id="PTHR43594:SF1">
    <property type="entry name" value="QUERCETIN 2,3-DIOXYGENASE PA2418-RELATED"/>
    <property type="match status" value="1"/>
</dbReference>
<organism evidence="6 7">
    <name type="scientific">Kingella oralis ATCC 51147</name>
    <dbReference type="NCBI Taxonomy" id="629741"/>
    <lineage>
        <taxon>Bacteria</taxon>
        <taxon>Pseudomonadati</taxon>
        <taxon>Pseudomonadota</taxon>
        <taxon>Betaproteobacteria</taxon>
        <taxon>Neisseriales</taxon>
        <taxon>Neisseriaceae</taxon>
        <taxon>Kingella</taxon>
    </lineage>
</organism>
<dbReference type="InterPro" id="IPR011051">
    <property type="entry name" value="RmlC_Cupin_sf"/>
</dbReference>
<dbReference type="InterPro" id="IPR012093">
    <property type="entry name" value="Pirin"/>
</dbReference>
<dbReference type="InterPro" id="IPR008778">
    <property type="entry name" value="Pirin_C_dom"/>
</dbReference>
<comment type="similarity">
    <text evidence="1 3">Belongs to the pirin family.</text>
</comment>
<keyword evidence="2" id="KW-0479">Metal-binding</keyword>
<evidence type="ECO:0000313" key="6">
    <source>
        <dbReference type="EMBL" id="EEP67331.1"/>
    </source>
</evidence>
<dbReference type="CDD" id="cd02247">
    <property type="entry name" value="cupin_pirin_C"/>
    <property type="match status" value="1"/>
</dbReference>
<proteinExistence type="inferred from homology"/>
<dbReference type="GO" id="GO:0046872">
    <property type="term" value="F:metal ion binding"/>
    <property type="evidence" value="ECO:0007669"/>
    <property type="project" value="UniProtKB-KW"/>
</dbReference>
<feature type="binding site" evidence="2">
    <location>
        <position position="69"/>
    </location>
    <ligand>
        <name>Fe cation</name>
        <dbReference type="ChEBI" id="CHEBI:24875"/>
    </ligand>
</feature>
<feature type="domain" description="Pirin N-terminal" evidence="4">
    <location>
        <begin position="25"/>
        <end position="133"/>
    </location>
</feature>
<feature type="binding site" evidence="2">
    <location>
        <position position="67"/>
    </location>
    <ligand>
        <name>Fe cation</name>
        <dbReference type="ChEBI" id="CHEBI:24875"/>
    </ligand>
</feature>
<dbReference type="InterPro" id="IPR003829">
    <property type="entry name" value="Pirin_N_dom"/>
</dbReference>
<evidence type="ECO:0000259" key="4">
    <source>
        <dbReference type="Pfam" id="PF02678"/>
    </source>
</evidence>